<dbReference type="Proteomes" id="UP000317078">
    <property type="component" value="Unassembled WGS sequence"/>
</dbReference>
<gene>
    <name evidence="2" type="ORF">EAH89_20620</name>
</gene>
<feature type="domain" description="Glycosyltransferase 2-like" evidence="1">
    <location>
        <begin position="4"/>
        <end position="114"/>
    </location>
</feature>
<sequence>MRISVVCPVFDTPAPLLEAAVASVLAEAGSAMAELILVDDGSRKPATLATLTHLTTVDPRIVLLRTANGGPASARNAAIRRATGDWIGFIDADDLWLPGRQASFAAVLEAAPDAQWIAGRHRLLFTSGRTEAFPLLTETDLLPTPVAPDLARLEGPRLTQRLLGDAWLHLGGMLVRRCFFERTGGFHPGSFFHEDTLLIAELSTLTPLWMLNSEVYGWRREQDSLTVSPRRLTAASLTAYRAARRSPLLRDFRRETRWSEYSAVKGVALNNLLAGRRAAALGFALRAFAIDPTSPGELACFLRLLFTHPSTAAVRGRSYSTVDQFQARQSSS</sequence>
<comment type="caution">
    <text evidence="2">The sequence shown here is derived from an EMBL/GenBank/DDBJ whole genome shotgun (WGS) entry which is preliminary data.</text>
</comment>
<dbReference type="EMBL" id="RCZP01000027">
    <property type="protein sequence ID" value="TPG49579.1"/>
    <property type="molecule type" value="Genomic_DNA"/>
</dbReference>
<evidence type="ECO:0000313" key="3">
    <source>
        <dbReference type="Proteomes" id="UP000317078"/>
    </source>
</evidence>
<name>A0A502FJM4_9PROT</name>
<proteinExistence type="predicted"/>
<keyword evidence="2" id="KW-0808">Transferase</keyword>
<keyword evidence="3" id="KW-1185">Reference proteome</keyword>
<dbReference type="InterPro" id="IPR001173">
    <property type="entry name" value="Glyco_trans_2-like"/>
</dbReference>
<dbReference type="PANTHER" id="PTHR43685">
    <property type="entry name" value="GLYCOSYLTRANSFERASE"/>
    <property type="match status" value="1"/>
</dbReference>
<dbReference type="Pfam" id="PF00535">
    <property type="entry name" value="Glycos_transf_2"/>
    <property type="match status" value="1"/>
</dbReference>
<organism evidence="2 3">
    <name type="scientific">Muricoccus nepalensis</name>
    <dbReference type="NCBI Taxonomy" id="1854500"/>
    <lineage>
        <taxon>Bacteria</taxon>
        <taxon>Pseudomonadati</taxon>
        <taxon>Pseudomonadota</taxon>
        <taxon>Alphaproteobacteria</taxon>
        <taxon>Acetobacterales</taxon>
        <taxon>Roseomonadaceae</taxon>
        <taxon>Muricoccus</taxon>
    </lineage>
</organism>
<evidence type="ECO:0000313" key="2">
    <source>
        <dbReference type="EMBL" id="TPG49579.1"/>
    </source>
</evidence>
<dbReference type="RefSeq" id="WP_140885629.1">
    <property type="nucleotide sequence ID" value="NZ_RCZP01000027.1"/>
</dbReference>
<dbReference type="Gene3D" id="3.90.550.10">
    <property type="entry name" value="Spore Coat Polysaccharide Biosynthesis Protein SpsA, Chain A"/>
    <property type="match status" value="1"/>
</dbReference>
<accession>A0A502FJM4</accession>
<dbReference type="InterPro" id="IPR050834">
    <property type="entry name" value="Glycosyltransf_2"/>
</dbReference>
<dbReference type="OrthoDB" id="6383742at2"/>
<dbReference type="InterPro" id="IPR029044">
    <property type="entry name" value="Nucleotide-diphossugar_trans"/>
</dbReference>
<dbReference type="GO" id="GO:0016740">
    <property type="term" value="F:transferase activity"/>
    <property type="evidence" value="ECO:0007669"/>
    <property type="project" value="UniProtKB-KW"/>
</dbReference>
<dbReference type="AlphaFoldDB" id="A0A502FJM4"/>
<dbReference type="CDD" id="cd00761">
    <property type="entry name" value="Glyco_tranf_GTA_type"/>
    <property type="match status" value="1"/>
</dbReference>
<protein>
    <submittedName>
        <fullName evidence="2">Glycosyltransferase family 2 protein</fullName>
    </submittedName>
</protein>
<reference evidence="2 3" key="1">
    <citation type="journal article" date="2019" name="Environ. Microbiol.">
        <title>Species interactions and distinct microbial communities in high Arctic permafrost affected cryosols are associated with the CH4 and CO2 gas fluxes.</title>
        <authorList>
            <person name="Altshuler I."/>
            <person name="Hamel J."/>
            <person name="Turney S."/>
            <person name="Magnuson E."/>
            <person name="Levesque R."/>
            <person name="Greer C."/>
            <person name="Whyte L.G."/>
        </authorList>
    </citation>
    <scope>NUCLEOTIDE SEQUENCE [LARGE SCALE GENOMIC DNA]</scope>
    <source>
        <strain evidence="2 3">S9.3B</strain>
    </source>
</reference>
<dbReference type="SUPFAM" id="SSF53448">
    <property type="entry name" value="Nucleotide-diphospho-sugar transferases"/>
    <property type="match status" value="1"/>
</dbReference>
<dbReference type="PANTHER" id="PTHR43685:SF2">
    <property type="entry name" value="GLYCOSYLTRANSFERASE 2-LIKE DOMAIN-CONTAINING PROTEIN"/>
    <property type="match status" value="1"/>
</dbReference>
<evidence type="ECO:0000259" key="1">
    <source>
        <dbReference type="Pfam" id="PF00535"/>
    </source>
</evidence>